<sequence>MKLANDFAMHQPDATQLNALWQVLQNAEVIEAEGEAVTCKPFRHFPAGTAVLDIWLWFESVDDTFSVAAKLYNTEIVLACHNPSFPKN</sequence>
<organism evidence="1">
    <name type="scientific">Salmonella sp. NCTC 6947</name>
    <dbReference type="NCBI Taxonomy" id="2583581"/>
    <lineage>
        <taxon>Bacteria</taxon>
        <taxon>Pseudomonadati</taxon>
        <taxon>Pseudomonadota</taxon>
        <taxon>Gammaproteobacteria</taxon>
        <taxon>Enterobacterales</taxon>
        <taxon>Enterobacteriaceae</taxon>
        <taxon>Salmonella</taxon>
    </lineage>
</organism>
<accession>A0A509CM64</accession>
<evidence type="ECO:0000313" key="1">
    <source>
        <dbReference type="EMBL" id="VUC86822.1"/>
    </source>
</evidence>
<dbReference type="AlphaFoldDB" id="A0A509CM64"/>
<dbReference type="EMBL" id="CABFNZ010000003">
    <property type="protein sequence ID" value="VUC86822.1"/>
    <property type="molecule type" value="Genomic_DNA"/>
</dbReference>
<name>A0A509CM64_9ENTR</name>
<protein>
    <submittedName>
        <fullName evidence="1">Uncharacterized protein</fullName>
    </submittedName>
</protein>
<reference evidence="1" key="1">
    <citation type="submission" date="2019-06" db="EMBL/GenBank/DDBJ databases">
        <authorList>
            <consortium name="Pathogen Informatics"/>
        </authorList>
    </citation>
    <scope>NUCLEOTIDE SEQUENCE</scope>
    <source>
        <strain evidence="1">NCTC6947</strain>
    </source>
</reference>
<gene>
    <name evidence="1" type="ORF">NCTC6947_04176</name>
</gene>
<proteinExistence type="predicted"/>